<keyword evidence="1" id="KW-0732">Signal</keyword>
<dbReference type="AlphaFoldDB" id="A0A1I1YAZ6"/>
<gene>
    <name evidence="3" type="ORF">SAMN05216238_10985</name>
</gene>
<feature type="domain" description="Serine aminopeptidase S33" evidence="2">
    <location>
        <begin position="189"/>
        <end position="390"/>
    </location>
</feature>
<dbReference type="PANTHER" id="PTHR43265:SF1">
    <property type="entry name" value="ESTERASE ESTD"/>
    <property type="match status" value="1"/>
</dbReference>
<dbReference type="EMBL" id="FOMR01000009">
    <property type="protein sequence ID" value="SFE16777.1"/>
    <property type="molecule type" value="Genomic_DNA"/>
</dbReference>
<reference evidence="4" key="1">
    <citation type="submission" date="2016-10" db="EMBL/GenBank/DDBJ databases">
        <authorList>
            <person name="Varghese N."/>
            <person name="Submissions S."/>
        </authorList>
    </citation>
    <scope>NUCLEOTIDE SEQUENCE [LARGE SCALE GENOMIC DNA]</scope>
    <source>
        <strain evidence="4">DSM 22530</strain>
    </source>
</reference>
<dbReference type="InterPro" id="IPR022742">
    <property type="entry name" value="Hydrolase_4"/>
</dbReference>
<dbReference type="PANTHER" id="PTHR43265">
    <property type="entry name" value="ESTERASE ESTD"/>
    <property type="match status" value="1"/>
</dbReference>
<dbReference type="RefSeq" id="WP_090086094.1">
    <property type="nucleotide sequence ID" value="NZ_FOMR01000009.1"/>
</dbReference>
<protein>
    <recommendedName>
        <fullName evidence="2">Serine aminopeptidase S33 domain-containing protein</fullName>
    </recommendedName>
</protein>
<evidence type="ECO:0000313" key="4">
    <source>
        <dbReference type="Proteomes" id="UP000199474"/>
    </source>
</evidence>
<accession>A0A1I1YAZ6</accession>
<evidence type="ECO:0000256" key="1">
    <source>
        <dbReference type="SAM" id="SignalP"/>
    </source>
</evidence>
<evidence type="ECO:0000313" key="3">
    <source>
        <dbReference type="EMBL" id="SFE16777.1"/>
    </source>
</evidence>
<sequence>MRKSSWLLGLFIITALITSGCNDAVNEEKEGPPLNGKWTGTINVPGQALDIIVTLNRENEWSGTISIPIQGVNDYPLSSVTIDGKNVAFFMEIQAQQLSFDGEYNDDVIEGSFSQQGQTFPFKLTKGGPVDENDDDFLSAETDEGTLYGELEKPDGNGPFPVMLIIPGSGPTDRNGNSAGIQGANNGLKMLAERLAENGIASVRYDKRGVGKNLEASIPEDELKFEQFVTDAAAWADLLARKELFSEIGIIGHSQGSLVGMLAAQKGNTDVFISLAGAGRPIDQVLNEQLENQLSGESLTEAEAILEKLKAGDQVKEISQELQSIFRPSVQGFIASWMQYDPIEEISELDIPALLVGGGRDLQVPAHEAELLHEANPDAELMLIDKMNHVLKEAPEAEQGNIETYSNPDLLLAEGLMEGIMDFLSEKGFK</sequence>
<dbReference type="PROSITE" id="PS51257">
    <property type="entry name" value="PROKAR_LIPOPROTEIN"/>
    <property type="match status" value="1"/>
</dbReference>
<organism evidence="3 4">
    <name type="scientific">Lentibacillus persicus</name>
    <dbReference type="NCBI Taxonomy" id="640948"/>
    <lineage>
        <taxon>Bacteria</taxon>
        <taxon>Bacillati</taxon>
        <taxon>Bacillota</taxon>
        <taxon>Bacilli</taxon>
        <taxon>Bacillales</taxon>
        <taxon>Bacillaceae</taxon>
        <taxon>Lentibacillus</taxon>
    </lineage>
</organism>
<dbReference type="Proteomes" id="UP000199474">
    <property type="component" value="Unassembled WGS sequence"/>
</dbReference>
<keyword evidence="4" id="KW-1185">Reference proteome</keyword>
<dbReference type="Pfam" id="PF12146">
    <property type="entry name" value="Hydrolase_4"/>
    <property type="match status" value="1"/>
</dbReference>
<feature type="signal peptide" evidence="1">
    <location>
        <begin position="1"/>
        <end position="24"/>
    </location>
</feature>
<dbReference type="STRING" id="640948.SAMN05216238_10985"/>
<dbReference type="SUPFAM" id="SSF53474">
    <property type="entry name" value="alpha/beta-Hydrolases"/>
    <property type="match status" value="1"/>
</dbReference>
<dbReference type="GO" id="GO:0052689">
    <property type="term" value="F:carboxylic ester hydrolase activity"/>
    <property type="evidence" value="ECO:0007669"/>
    <property type="project" value="TreeGrafter"/>
</dbReference>
<dbReference type="InterPro" id="IPR029058">
    <property type="entry name" value="AB_hydrolase_fold"/>
</dbReference>
<evidence type="ECO:0000259" key="2">
    <source>
        <dbReference type="Pfam" id="PF12146"/>
    </source>
</evidence>
<name>A0A1I1YAZ6_9BACI</name>
<feature type="chain" id="PRO_5011583453" description="Serine aminopeptidase S33 domain-containing protein" evidence="1">
    <location>
        <begin position="25"/>
        <end position="430"/>
    </location>
</feature>
<dbReference type="OrthoDB" id="9809549at2"/>
<dbReference type="Gene3D" id="3.40.50.1820">
    <property type="entry name" value="alpha/beta hydrolase"/>
    <property type="match status" value="1"/>
</dbReference>
<dbReference type="InterPro" id="IPR053145">
    <property type="entry name" value="AB_hydrolase_Est10"/>
</dbReference>
<proteinExistence type="predicted"/>